<dbReference type="RefSeq" id="WP_211910281.1">
    <property type="nucleotide sequence ID" value="NZ_CP036498.1"/>
</dbReference>
<organism evidence="1 2">
    <name type="scientific">Tardiphaga alba</name>
    <dbReference type="NCBI Taxonomy" id="340268"/>
    <lineage>
        <taxon>Bacteria</taxon>
        <taxon>Pseudomonadati</taxon>
        <taxon>Pseudomonadota</taxon>
        <taxon>Alphaproteobacteria</taxon>
        <taxon>Hyphomicrobiales</taxon>
        <taxon>Nitrobacteraceae</taxon>
        <taxon>Tardiphaga</taxon>
    </lineage>
</organism>
<evidence type="ECO:0000313" key="1">
    <source>
        <dbReference type="EMBL" id="QUS41640.1"/>
    </source>
</evidence>
<dbReference type="Pfam" id="PF10649">
    <property type="entry name" value="DUF2478"/>
    <property type="match status" value="1"/>
</dbReference>
<gene>
    <name evidence="1" type="ORF">RPMA_24385</name>
</gene>
<sequence length="189" mass="20283">MFDSQCDLAALVYETDQEPDTVLHDFSAGLASQGIRAVGLVQLGHRELDVPRLNAVMLHSGEQVRLFQDLGPGAKGCKLDVGQLLDAGMRVADAIDAGADLVIINRFGKQEREGKGLSYLIERALSGDIPVVIAVPAHRFDEWIAFAGGMSVRLPCSRDALDAWWLKVSSNGGGVVPEPVQQTFCAAVK</sequence>
<dbReference type="InterPro" id="IPR018912">
    <property type="entry name" value="DUF2478"/>
</dbReference>
<reference evidence="1 2" key="1">
    <citation type="submission" date="2019-02" db="EMBL/GenBank/DDBJ databases">
        <title>Emended description of the genus Rhodopseudomonas and description of Rhodopseudomonas albus sp. nov., a non-phototrophic, heavy-metal-tolerant bacterium isolated from garden soil.</title>
        <authorList>
            <person name="Bao Z."/>
            <person name="Cao W.W."/>
            <person name="Sato Y."/>
            <person name="Nishizawa T."/>
            <person name="Zhao J."/>
            <person name="Guo Y."/>
            <person name="Ohta H."/>
        </authorList>
    </citation>
    <scope>NUCLEOTIDE SEQUENCE [LARGE SCALE GENOMIC DNA]</scope>
    <source>
        <strain evidence="1 2">SK50-23</strain>
    </source>
</reference>
<protein>
    <submittedName>
        <fullName evidence="1">DUF2478 domain-containing protein</fullName>
    </submittedName>
</protein>
<proteinExistence type="predicted"/>
<evidence type="ECO:0000313" key="2">
    <source>
        <dbReference type="Proteomes" id="UP000682843"/>
    </source>
</evidence>
<dbReference type="EMBL" id="CP036498">
    <property type="protein sequence ID" value="QUS41640.1"/>
    <property type="molecule type" value="Genomic_DNA"/>
</dbReference>
<accession>A0ABX8AH45</accession>
<name>A0ABX8AH45_9BRAD</name>
<keyword evidence="2" id="KW-1185">Reference proteome</keyword>
<dbReference type="Proteomes" id="UP000682843">
    <property type="component" value="Chromosome"/>
</dbReference>